<dbReference type="STRING" id="1658174.A0A1J9Q2T4"/>
<dbReference type="OrthoDB" id="4501769at2759"/>
<evidence type="ECO:0000313" key="3">
    <source>
        <dbReference type="EMBL" id="OJD22402.1"/>
    </source>
</evidence>
<dbReference type="Proteomes" id="UP000242791">
    <property type="component" value="Unassembled WGS sequence"/>
</dbReference>
<dbReference type="InterPro" id="IPR029481">
    <property type="entry name" value="ABC_trans_N"/>
</dbReference>
<organism evidence="3 4">
    <name type="scientific">Blastomyces percursus</name>
    <dbReference type="NCBI Taxonomy" id="1658174"/>
    <lineage>
        <taxon>Eukaryota</taxon>
        <taxon>Fungi</taxon>
        <taxon>Dikarya</taxon>
        <taxon>Ascomycota</taxon>
        <taxon>Pezizomycotina</taxon>
        <taxon>Eurotiomycetes</taxon>
        <taxon>Eurotiomycetidae</taxon>
        <taxon>Onygenales</taxon>
        <taxon>Ajellomycetaceae</taxon>
        <taxon>Blastomyces</taxon>
    </lineage>
</organism>
<comment type="caution">
    <text evidence="3">The sequence shown here is derived from an EMBL/GenBank/DDBJ whole genome shotgun (WGS) entry which is preliminary data.</text>
</comment>
<protein>
    <recommendedName>
        <fullName evidence="2">Pleiotropic ABC efflux transporter N-terminal domain-containing protein</fullName>
    </recommendedName>
</protein>
<sequence length="157" mass="17367">MEDTPLAQAAPQLVAMSQSEKAMVPSRADDEEENFVDDAGRLARRLTRASSTMDQEIRAYNPELGSHLDPKSPTFNPREWFKALLRLYEADPLSAPDRFLGVAFRNLSAYGWSTSVESQPTVSSMVTSTLSSLAGLVGAKRWGKRTDNLRDFDGVVE</sequence>
<reference evidence="3 4" key="1">
    <citation type="submission" date="2015-08" db="EMBL/GenBank/DDBJ databases">
        <title>Emmonsia species relationships and genome sequence.</title>
        <authorList>
            <person name="Cuomo C.A."/>
            <person name="Schwartz I.S."/>
            <person name="Kenyon C."/>
            <person name="De Hoog G.S."/>
            <person name="Govender N.P."/>
            <person name="Botha A."/>
            <person name="Moreno L."/>
            <person name="De Vries M."/>
            <person name="Munoz J.F."/>
            <person name="Stielow J.B."/>
        </authorList>
    </citation>
    <scope>NUCLEOTIDE SEQUENCE [LARGE SCALE GENOMIC DNA]</scope>
    <source>
        <strain evidence="3 4">EI222</strain>
    </source>
</reference>
<dbReference type="Pfam" id="PF14510">
    <property type="entry name" value="ABC_trans_N"/>
    <property type="match status" value="1"/>
</dbReference>
<name>A0A1J9Q2T4_9EURO</name>
<feature type="region of interest" description="Disordered" evidence="1">
    <location>
        <begin position="1"/>
        <end position="35"/>
    </location>
</feature>
<feature type="domain" description="Pleiotropic ABC efflux transporter N-terminal" evidence="2">
    <location>
        <begin position="42"/>
        <end position="125"/>
    </location>
</feature>
<gene>
    <name evidence="3" type="ORF">ACJ73_06253</name>
</gene>
<dbReference type="VEuPathDB" id="FungiDB:ACJ73_06253"/>
<dbReference type="EMBL" id="LGTZ01001073">
    <property type="protein sequence ID" value="OJD22402.1"/>
    <property type="molecule type" value="Genomic_DNA"/>
</dbReference>
<accession>A0A1J9Q2T4</accession>
<dbReference type="AlphaFoldDB" id="A0A1J9Q2T4"/>
<evidence type="ECO:0000313" key="4">
    <source>
        <dbReference type="Proteomes" id="UP000242791"/>
    </source>
</evidence>
<evidence type="ECO:0000259" key="2">
    <source>
        <dbReference type="Pfam" id="PF14510"/>
    </source>
</evidence>
<evidence type="ECO:0000256" key="1">
    <source>
        <dbReference type="SAM" id="MobiDB-lite"/>
    </source>
</evidence>
<keyword evidence="4" id="KW-1185">Reference proteome</keyword>
<proteinExistence type="predicted"/>